<evidence type="ECO:0000313" key="2">
    <source>
        <dbReference type="Proteomes" id="UP000266673"/>
    </source>
</evidence>
<comment type="caution">
    <text evidence="1">The sequence shown here is derived from an EMBL/GenBank/DDBJ whole genome shotgun (WGS) entry which is preliminary data.</text>
</comment>
<name>A0A397UN38_9GLOM</name>
<sequence>MMIAALVYQKTRLKDLKDLNSIVRGMIAYLDPQCFVNESYKQSKKSYIYSFGVSMTTFEQPRANTITIVLQESNKIHLRHLDISNELILKKVLLKFNPFNKNGQK</sequence>
<reference evidence="1 2" key="1">
    <citation type="submission" date="2018-06" db="EMBL/GenBank/DDBJ databases">
        <title>Comparative genomics reveals the genomic features of Rhizophagus irregularis, R. cerebriforme, R. diaphanum and Gigaspora rosea, and their symbiotic lifestyle signature.</title>
        <authorList>
            <person name="Morin E."/>
            <person name="San Clemente H."/>
            <person name="Chen E.C.H."/>
            <person name="De La Providencia I."/>
            <person name="Hainaut M."/>
            <person name="Kuo A."/>
            <person name="Kohler A."/>
            <person name="Murat C."/>
            <person name="Tang N."/>
            <person name="Roy S."/>
            <person name="Loubradou J."/>
            <person name="Henrissat B."/>
            <person name="Grigoriev I.V."/>
            <person name="Corradi N."/>
            <person name="Roux C."/>
            <person name="Martin F.M."/>
        </authorList>
    </citation>
    <scope>NUCLEOTIDE SEQUENCE [LARGE SCALE GENOMIC DNA]</scope>
    <source>
        <strain evidence="1 2">DAOM 194757</strain>
    </source>
</reference>
<dbReference type="EMBL" id="QKWP01001110">
    <property type="protein sequence ID" value="RIB11645.1"/>
    <property type="molecule type" value="Genomic_DNA"/>
</dbReference>
<organism evidence="1 2">
    <name type="scientific">Gigaspora rosea</name>
    <dbReference type="NCBI Taxonomy" id="44941"/>
    <lineage>
        <taxon>Eukaryota</taxon>
        <taxon>Fungi</taxon>
        <taxon>Fungi incertae sedis</taxon>
        <taxon>Mucoromycota</taxon>
        <taxon>Glomeromycotina</taxon>
        <taxon>Glomeromycetes</taxon>
        <taxon>Diversisporales</taxon>
        <taxon>Gigasporaceae</taxon>
        <taxon>Gigaspora</taxon>
    </lineage>
</organism>
<protein>
    <submittedName>
        <fullName evidence="1">Uncharacterized protein</fullName>
    </submittedName>
</protein>
<gene>
    <name evidence="1" type="ORF">C2G38_2202873</name>
</gene>
<keyword evidence="2" id="KW-1185">Reference proteome</keyword>
<evidence type="ECO:0000313" key="1">
    <source>
        <dbReference type="EMBL" id="RIB11645.1"/>
    </source>
</evidence>
<dbReference type="Proteomes" id="UP000266673">
    <property type="component" value="Unassembled WGS sequence"/>
</dbReference>
<dbReference type="AlphaFoldDB" id="A0A397UN38"/>
<proteinExistence type="predicted"/>
<accession>A0A397UN38</accession>